<accession>A0ABP7KSH1</accession>
<gene>
    <name evidence="2" type="ORF">GCM10022207_61490</name>
</gene>
<name>A0ABP7KSH1_9ACTN</name>
<sequence>MKLKRFIQAGLVAATVAGAGLGLALPASASGSVSCNGYDCKASAGALSNYYEAEVNNNPSSGAASWIWVWTNSAAAHVDYYLEGDSTMHKYYSPTNGANSMNLSKDVTSFRVCGPNGAFGDTCTSTWAYPAH</sequence>
<dbReference type="Proteomes" id="UP001501563">
    <property type="component" value="Unassembled WGS sequence"/>
</dbReference>
<proteinExistence type="predicted"/>
<comment type="caution">
    <text evidence="2">The sequence shown here is derived from an EMBL/GenBank/DDBJ whole genome shotgun (WGS) entry which is preliminary data.</text>
</comment>
<keyword evidence="3" id="KW-1185">Reference proteome</keyword>
<feature type="signal peptide" evidence="1">
    <location>
        <begin position="1"/>
        <end position="29"/>
    </location>
</feature>
<evidence type="ECO:0000313" key="2">
    <source>
        <dbReference type="EMBL" id="GAA3885897.1"/>
    </source>
</evidence>
<feature type="chain" id="PRO_5047323511" description="Secreted protein" evidence="1">
    <location>
        <begin position="30"/>
        <end position="132"/>
    </location>
</feature>
<evidence type="ECO:0000313" key="3">
    <source>
        <dbReference type="Proteomes" id="UP001501563"/>
    </source>
</evidence>
<dbReference type="RefSeq" id="WP_345552660.1">
    <property type="nucleotide sequence ID" value="NZ_BAAAZA010000021.1"/>
</dbReference>
<evidence type="ECO:0008006" key="4">
    <source>
        <dbReference type="Google" id="ProtNLM"/>
    </source>
</evidence>
<dbReference type="PROSITE" id="PS51257">
    <property type="entry name" value="PROKAR_LIPOPROTEIN"/>
    <property type="match status" value="1"/>
</dbReference>
<evidence type="ECO:0000256" key="1">
    <source>
        <dbReference type="SAM" id="SignalP"/>
    </source>
</evidence>
<keyword evidence="1" id="KW-0732">Signal</keyword>
<reference evidence="3" key="1">
    <citation type="journal article" date="2019" name="Int. J. Syst. Evol. Microbiol.">
        <title>The Global Catalogue of Microorganisms (GCM) 10K type strain sequencing project: providing services to taxonomists for standard genome sequencing and annotation.</title>
        <authorList>
            <consortium name="The Broad Institute Genomics Platform"/>
            <consortium name="The Broad Institute Genome Sequencing Center for Infectious Disease"/>
            <person name="Wu L."/>
            <person name="Ma J."/>
        </authorList>
    </citation>
    <scope>NUCLEOTIDE SEQUENCE [LARGE SCALE GENOMIC DNA]</scope>
    <source>
        <strain evidence="3">JCM 16578</strain>
    </source>
</reference>
<organism evidence="2 3">
    <name type="scientific">Streptomyces lannensis</name>
    <dbReference type="NCBI Taxonomy" id="766498"/>
    <lineage>
        <taxon>Bacteria</taxon>
        <taxon>Bacillati</taxon>
        <taxon>Actinomycetota</taxon>
        <taxon>Actinomycetes</taxon>
        <taxon>Kitasatosporales</taxon>
        <taxon>Streptomycetaceae</taxon>
        <taxon>Streptomyces</taxon>
    </lineage>
</organism>
<protein>
    <recommendedName>
        <fullName evidence="4">Secreted protein</fullName>
    </recommendedName>
</protein>
<dbReference type="EMBL" id="BAAAZA010000021">
    <property type="protein sequence ID" value="GAA3885897.1"/>
    <property type="molecule type" value="Genomic_DNA"/>
</dbReference>